<organism evidence="1 2">
    <name type="scientific">Brachionus plicatilis</name>
    <name type="common">Marine rotifer</name>
    <name type="synonym">Brachionus muelleri</name>
    <dbReference type="NCBI Taxonomy" id="10195"/>
    <lineage>
        <taxon>Eukaryota</taxon>
        <taxon>Metazoa</taxon>
        <taxon>Spiralia</taxon>
        <taxon>Gnathifera</taxon>
        <taxon>Rotifera</taxon>
        <taxon>Eurotatoria</taxon>
        <taxon>Monogononta</taxon>
        <taxon>Pseudotrocha</taxon>
        <taxon>Ploima</taxon>
        <taxon>Brachionidae</taxon>
        <taxon>Brachionus</taxon>
    </lineage>
</organism>
<dbReference type="Proteomes" id="UP000276133">
    <property type="component" value="Unassembled WGS sequence"/>
</dbReference>
<proteinExistence type="predicted"/>
<reference evidence="1 2" key="1">
    <citation type="journal article" date="2018" name="Sci. Rep.">
        <title>Genomic signatures of local adaptation to the degree of environmental predictability in rotifers.</title>
        <authorList>
            <person name="Franch-Gras L."/>
            <person name="Hahn C."/>
            <person name="Garcia-Roger E.M."/>
            <person name="Carmona M.J."/>
            <person name="Serra M."/>
            <person name="Gomez A."/>
        </authorList>
    </citation>
    <scope>NUCLEOTIDE SEQUENCE [LARGE SCALE GENOMIC DNA]</scope>
    <source>
        <strain evidence="1">HYR1</strain>
    </source>
</reference>
<keyword evidence="2" id="KW-1185">Reference proteome</keyword>
<dbReference type="AlphaFoldDB" id="A0A3M7STC2"/>
<name>A0A3M7STC2_BRAPC</name>
<protein>
    <submittedName>
        <fullName evidence="1">Uncharacterized protein</fullName>
    </submittedName>
</protein>
<comment type="caution">
    <text evidence="1">The sequence shown here is derived from an EMBL/GenBank/DDBJ whole genome shotgun (WGS) entry which is preliminary data.</text>
</comment>
<accession>A0A3M7STC2</accession>
<dbReference type="EMBL" id="REGN01000800">
    <property type="protein sequence ID" value="RNA38945.1"/>
    <property type="molecule type" value="Genomic_DNA"/>
</dbReference>
<sequence length="92" mass="11041">MRTKSKLLEKSLAKIYFLCYKCTIWKNAWITNQIINKCTESFSNNRRKCFNENEKCTSHCHLESESVEQLCRKINKLKNRNFDLINLNYSLN</sequence>
<evidence type="ECO:0000313" key="2">
    <source>
        <dbReference type="Proteomes" id="UP000276133"/>
    </source>
</evidence>
<gene>
    <name evidence="1" type="ORF">BpHYR1_008275</name>
</gene>
<evidence type="ECO:0000313" key="1">
    <source>
        <dbReference type="EMBL" id="RNA38945.1"/>
    </source>
</evidence>